<proteinExistence type="predicted"/>
<evidence type="ECO:0008006" key="6">
    <source>
        <dbReference type="Google" id="ProtNLM"/>
    </source>
</evidence>
<gene>
    <name evidence="3" type="ORF">OHN36_30545</name>
    <name evidence="2" type="ORF">SAMN05216260_102420</name>
</gene>
<protein>
    <recommendedName>
        <fullName evidence="6">MYXO-CTERM domain-containing protein</fullName>
    </recommendedName>
</protein>
<evidence type="ECO:0000313" key="4">
    <source>
        <dbReference type="Proteomes" id="UP000198614"/>
    </source>
</evidence>
<evidence type="ECO:0000313" key="5">
    <source>
        <dbReference type="Proteomes" id="UP001432161"/>
    </source>
</evidence>
<keyword evidence="5" id="KW-1185">Reference proteome</keyword>
<dbReference type="Proteomes" id="UP001432161">
    <property type="component" value="Chromosome"/>
</dbReference>
<dbReference type="EMBL" id="CP108330">
    <property type="protein sequence ID" value="WUR41190.1"/>
    <property type="molecule type" value="Genomic_DNA"/>
</dbReference>
<sequence length="61" mass="6672">MRHRLADIAWTALFTLLVLWSVWSAVGAVRGTTAWSYCAVACALLAVTAVLRGAAQRRRGR</sequence>
<accession>A0A1G7E090</accession>
<dbReference type="Proteomes" id="UP000198614">
    <property type="component" value="Unassembled WGS sequence"/>
</dbReference>
<feature type="transmembrane region" description="Helical" evidence="1">
    <location>
        <begin position="34"/>
        <end position="55"/>
    </location>
</feature>
<reference evidence="3" key="2">
    <citation type="submission" date="2022-10" db="EMBL/GenBank/DDBJ databases">
        <title>The complete genomes of actinobacterial strains from the NBC collection.</title>
        <authorList>
            <person name="Joergensen T.S."/>
            <person name="Alvarez Arevalo M."/>
            <person name="Sterndorff E.B."/>
            <person name="Faurdal D."/>
            <person name="Vuksanovic O."/>
            <person name="Mourched A.-S."/>
            <person name="Charusanti P."/>
            <person name="Shaw S."/>
            <person name="Blin K."/>
            <person name="Weber T."/>
        </authorList>
    </citation>
    <scope>NUCLEOTIDE SEQUENCE</scope>
    <source>
        <strain evidence="3">NBC_00489</strain>
    </source>
</reference>
<dbReference type="AlphaFoldDB" id="A0A1G7E090"/>
<reference evidence="2 4" key="1">
    <citation type="submission" date="2016-10" db="EMBL/GenBank/DDBJ databases">
        <authorList>
            <person name="de Groot N.N."/>
        </authorList>
    </citation>
    <scope>NUCLEOTIDE SEQUENCE [LARGE SCALE GENOMIC DNA]</scope>
    <source>
        <strain evidence="2 4">CGMCC 4.1859</strain>
    </source>
</reference>
<keyword evidence="1" id="KW-0472">Membrane</keyword>
<evidence type="ECO:0000313" key="3">
    <source>
        <dbReference type="EMBL" id="WUR41190.1"/>
    </source>
</evidence>
<keyword evidence="1" id="KW-0812">Transmembrane</keyword>
<dbReference type="EMBL" id="FNAX01000002">
    <property type="protein sequence ID" value="SDE57107.1"/>
    <property type="molecule type" value="Genomic_DNA"/>
</dbReference>
<organism evidence="2 4">
    <name type="scientific">Streptomyces griseoaurantiacus</name>
    <dbReference type="NCBI Taxonomy" id="68213"/>
    <lineage>
        <taxon>Bacteria</taxon>
        <taxon>Bacillati</taxon>
        <taxon>Actinomycetota</taxon>
        <taxon>Actinomycetes</taxon>
        <taxon>Kitasatosporales</taxon>
        <taxon>Streptomycetaceae</taxon>
        <taxon>Streptomyces</taxon>
        <taxon>Streptomyces aurantiacus group</taxon>
    </lineage>
</organism>
<name>A0A1G7E090_9ACTN</name>
<keyword evidence="1" id="KW-1133">Transmembrane helix</keyword>
<evidence type="ECO:0000313" key="2">
    <source>
        <dbReference type="EMBL" id="SDE57107.1"/>
    </source>
</evidence>
<evidence type="ECO:0000256" key="1">
    <source>
        <dbReference type="SAM" id="Phobius"/>
    </source>
</evidence>